<feature type="domain" description="HTH cro/C1-type" evidence="1">
    <location>
        <begin position="8"/>
        <end position="49"/>
    </location>
</feature>
<protein>
    <submittedName>
        <fullName evidence="2">Transcriptional regulator with XRE-family HTH domain</fullName>
    </submittedName>
</protein>
<sequence>MSFLSHLIRIERTKQNMSQEALAEGICAPSYLSKIENGKTQSSDEIYRLLFDRLDIHYIDDEKNLKKVKETIQEFYHNYAFLILPDAKELLELSAYLKRYYYSPFIIDVIIIRCLIAHRLGNKKEDEDLKQLIVFETTMDVEQRYWYYIALATYDRSMSGIDLLHRIEFQKEDGVVDMLLCNRYLFLGEQRKSHTYAQQAFIQAAKQGNVRLMAEAKFIDAFAYEQENDMVQMEKELKVVENLNYWIKDPIYDYSISYNIGASYIHRNQQEKAKEYLNKAYEIYLKYGVALEGNPFYLYQKLILVELEEHNVDKAKAYYDEMNPLLKQEYRNNLKEELAFIDYLLHHPDYQQDDQYITLLKACYTKAKNNNTYGFMVFYAMYLIKAYQRRRKYKEASNIMKELSFSDFDIE</sequence>
<dbReference type="CDD" id="cd00093">
    <property type="entry name" value="HTH_XRE"/>
    <property type="match status" value="1"/>
</dbReference>
<dbReference type="SUPFAM" id="SSF48452">
    <property type="entry name" value="TPR-like"/>
    <property type="match status" value="1"/>
</dbReference>
<evidence type="ECO:0000313" key="3">
    <source>
        <dbReference type="Proteomes" id="UP001230220"/>
    </source>
</evidence>
<reference evidence="2 3" key="1">
    <citation type="submission" date="2023-07" db="EMBL/GenBank/DDBJ databases">
        <title>Genomic Encyclopedia of Type Strains, Phase IV (KMG-IV): sequencing the most valuable type-strain genomes for metagenomic binning, comparative biology and taxonomic classification.</title>
        <authorList>
            <person name="Goeker M."/>
        </authorList>
    </citation>
    <scope>NUCLEOTIDE SEQUENCE [LARGE SCALE GENOMIC DNA]</scope>
    <source>
        <strain evidence="2 3">DSM 16784</strain>
    </source>
</reference>
<keyword evidence="3" id="KW-1185">Reference proteome</keyword>
<dbReference type="Pfam" id="PF01381">
    <property type="entry name" value="HTH_3"/>
    <property type="match status" value="1"/>
</dbReference>
<gene>
    <name evidence="2" type="ORF">J2S15_002500</name>
</gene>
<evidence type="ECO:0000259" key="1">
    <source>
        <dbReference type="PROSITE" id="PS50943"/>
    </source>
</evidence>
<dbReference type="PROSITE" id="PS50943">
    <property type="entry name" value="HTH_CROC1"/>
    <property type="match status" value="1"/>
</dbReference>
<dbReference type="InterPro" id="IPR010982">
    <property type="entry name" value="Lambda_DNA-bd_dom_sf"/>
</dbReference>
<organism evidence="2 3">
    <name type="scientific">Breznakia pachnodae</name>
    <dbReference type="NCBI Taxonomy" id="265178"/>
    <lineage>
        <taxon>Bacteria</taxon>
        <taxon>Bacillati</taxon>
        <taxon>Bacillota</taxon>
        <taxon>Erysipelotrichia</taxon>
        <taxon>Erysipelotrichales</taxon>
        <taxon>Erysipelotrichaceae</taxon>
        <taxon>Breznakia</taxon>
    </lineage>
</organism>
<proteinExistence type="predicted"/>
<accession>A0ABU0E4E0</accession>
<dbReference type="SUPFAM" id="SSF47413">
    <property type="entry name" value="lambda repressor-like DNA-binding domains"/>
    <property type="match status" value="1"/>
</dbReference>
<dbReference type="Gene3D" id="1.25.40.10">
    <property type="entry name" value="Tetratricopeptide repeat domain"/>
    <property type="match status" value="1"/>
</dbReference>
<dbReference type="InterPro" id="IPR001387">
    <property type="entry name" value="Cro/C1-type_HTH"/>
</dbReference>
<dbReference type="EMBL" id="JAUSUR010000004">
    <property type="protein sequence ID" value="MDQ0361750.1"/>
    <property type="molecule type" value="Genomic_DNA"/>
</dbReference>
<name>A0ABU0E4E0_9FIRM</name>
<dbReference type="Gene3D" id="1.10.260.40">
    <property type="entry name" value="lambda repressor-like DNA-binding domains"/>
    <property type="match status" value="1"/>
</dbReference>
<dbReference type="Proteomes" id="UP001230220">
    <property type="component" value="Unassembled WGS sequence"/>
</dbReference>
<dbReference type="RefSeq" id="WP_307408750.1">
    <property type="nucleotide sequence ID" value="NZ_JAUSUR010000004.1"/>
</dbReference>
<dbReference type="InterPro" id="IPR011990">
    <property type="entry name" value="TPR-like_helical_dom_sf"/>
</dbReference>
<evidence type="ECO:0000313" key="2">
    <source>
        <dbReference type="EMBL" id="MDQ0361750.1"/>
    </source>
</evidence>
<comment type="caution">
    <text evidence="2">The sequence shown here is derived from an EMBL/GenBank/DDBJ whole genome shotgun (WGS) entry which is preliminary data.</text>
</comment>
<dbReference type="SMART" id="SM00530">
    <property type="entry name" value="HTH_XRE"/>
    <property type="match status" value="1"/>
</dbReference>